<accession>A0A1C7E761</accession>
<dbReference type="KEGG" id="ppla:BBI15_06105"/>
<keyword evidence="5" id="KW-1185">Reference proteome</keyword>
<protein>
    <submittedName>
        <fullName evidence="4">Dehydrogenase</fullName>
    </submittedName>
</protein>
<reference evidence="4" key="1">
    <citation type="submission" date="2016-10" db="EMBL/GenBank/DDBJ databases">
        <authorList>
            <person name="See-Too W.S."/>
        </authorList>
    </citation>
    <scope>NUCLEOTIDE SEQUENCE [LARGE SCALE GENOMIC DNA]</scope>
    <source>
        <strain evidence="4">DSM 23997</strain>
    </source>
</reference>
<feature type="domain" description="Gfo/Idh/MocA-like oxidoreductase N-terminal" evidence="2">
    <location>
        <begin position="5"/>
        <end position="113"/>
    </location>
</feature>
<name>A0A1C7E761_9BACL</name>
<dbReference type="PANTHER" id="PTHR43818">
    <property type="entry name" value="BCDNA.GH03377"/>
    <property type="match status" value="1"/>
</dbReference>
<evidence type="ECO:0000256" key="1">
    <source>
        <dbReference type="ARBA" id="ARBA00023002"/>
    </source>
</evidence>
<dbReference type="InterPro" id="IPR036291">
    <property type="entry name" value="NAD(P)-bd_dom_sf"/>
</dbReference>
<evidence type="ECO:0000259" key="3">
    <source>
        <dbReference type="Pfam" id="PF22725"/>
    </source>
</evidence>
<evidence type="ECO:0000259" key="2">
    <source>
        <dbReference type="Pfam" id="PF01408"/>
    </source>
</evidence>
<dbReference type="PANTHER" id="PTHR43818:SF11">
    <property type="entry name" value="BCDNA.GH03377"/>
    <property type="match status" value="1"/>
</dbReference>
<keyword evidence="1" id="KW-0560">Oxidoreductase</keyword>
<proteinExistence type="predicted"/>
<gene>
    <name evidence="4" type="ORF">BBI15_06105</name>
</gene>
<dbReference type="AlphaFoldDB" id="A0A1C7E761"/>
<dbReference type="Gene3D" id="3.40.50.720">
    <property type="entry name" value="NAD(P)-binding Rossmann-like Domain"/>
    <property type="match status" value="1"/>
</dbReference>
<dbReference type="GO" id="GO:0000166">
    <property type="term" value="F:nucleotide binding"/>
    <property type="evidence" value="ECO:0007669"/>
    <property type="project" value="InterPro"/>
</dbReference>
<feature type="domain" description="GFO/IDH/MocA-like oxidoreductase" evidence="3">
    <location>
        <begin position="130"/>
        <end position="250"/>
    </location>
</feature>
<dbReference type="EMBL" id="CP016539">
    <property type="protein sequence ID" value="ANU19814.1"/>
    <property type="molecule type" value="Genomic_DNA"/>
</dbReference>
<dbReference type="InterPro" id="IPR055170">
    <property type="entry name" value="GFO_IDH_MocA-like_dom"/>
</dbReference>
<dbReference type="SUPFAM" id="SSF51735">
    <property type="entry name" value="NAD(P)-binding Rossmann-fold domains"/>
    <property type="match status" value="1"/>
</dbReference>
<dbReference type="RefSeq" id="WP_068869543.1">
    <property type="nucleotide sequence ID" value="NZ_CP016539.2"/>
</dbReference>
<evidence type="ECO:0000313" key="4">
    <source>
        <dbReference type="EMBL" id="ANU19814.1"/>
    </source>
</evidence>
<dbReference type="STRING" id="1038856.BBI15_06105"/>
<sequence length="308" mass="34702">MDLIAIGIIGAGIVGERIIKQIQQHGKVQVAAVYDTDSNRLDYVKEQYGVPVTDSLDELFEADIDWVYIGTPPNSHAELAETAARRGLHVLCEKPLAHDAHAAKSMAESAKNNRIHTAMHFPLMYSPVVREMALRIKSGDIGKVRRIELHTVFPVWPRPWQQNPWIASRDQGGFVREVFPHYLQLMHRLFGTLDIAAHQVDFPEDAEKCETGIIAHGTSQQGAPFSLSGLSGAGQNELLQFKVYGEDGVLTLENWSRLYREEQGKPRVEVQTEMEVPSLFDEMQEQSTFLVGFDEGLVVQRYIDRLLQ</sequence>
<evidence type="ECO:0000313" key="5">
    <source>
        <dbReference type="Proteomes" id="UP000092650"/>
    </source>
</evidence>
<dbReference type="SUPFAM" id="SSF55347">
    <property type="entry name" value="Glyceraldehyde-3-phosphate dehydrogenase-like, C-terminal domain"/>
    <property type="match status" value="1"/>
</dbReference>
<dbReference type="InterPro" id="IPR000683">
    <property type="entry name" value="Gfo/Idh/MocA-like_OxRdtase_N"/>
</dbReference>
<dbReference type="InterPro" id="IPR050463">
    <property type="entry name" value="Gfo/Idh/MocA_oxidrdct_glycsds"/>
</dbReference>
<dbReference type="Proteomes" id="UP000092650">
    <property type="component" value="Chromosome"/>
</dbReference>
<organism evidence="4 5">
    <name type="scientific">Planococcus plakortidis</name>
    <dbReference type="NCBI Taxonomy" id="1038856"/>
    <lineage>
        <taxon>Bacteria</taxon>
        <taxon>Bacillati</taxon>
        <taxon>Bacillota</taxon>
        <taxon>Bacilli</taxon>
        <taxon>Bacillales</taxon>
        <taxon>Caryophanaceae</taxon>
        <taxon>Planococcus</taxon>
    </lineage>
</organism>
<dbReference type="Pfam" id="PF22725">
    <property type="entry name" value="GFO_IDH_MocA_C3"/>
    <property type="match status" value="1"/>
</dbReference>
<dbReference type="GO" id="GO:0016491">
    <property type="term" value="F:oxidoreductase activity"/>
    <property type="evidence" value="ECO:0007669"/>
    <property type="project" value="UniProtKB-KW"/>
</dbReference>
<dbReference type="Pfam" id="PF01408">
    <property type="entry name" value="GFO_IDH_MocA"/>
    <property type="match status" value="1"/>
</dbReference>
<dbReference type="Gene3D" id="3.30.360.10">
    <property type="entry name" value="Dihydrodipicolinate Reductase, domain 2"/>
    <property type="match status" value="1"/>
</dbReference>